<dbReference type="SUPFAM" id="SSF82657">
    <property type="entry name" value="BolA-like"/>
    <property type="match status" value="1"/>
</dbReference>
<organism evidence="3 4">
    <name type="scientific">Ketogulonicigenium robustum</name>
    <dbReference type="NCBI Taxonomy" id="92947"/>
    <lineage>
        <taxon>Bacteria</taxon>
        <taxon>Pseudomonadati</taxon>
        <taxon>Pseudomonadota</taxon>
        <taxon>Alphaproteobacteria</taxon>
        <taxon>Rhodobacterales</taxon>
        <taxon>Roseobacteraceae</taxon>
        <taxon>Ketogulonicigenium</taxon>
    </lineage>
</organism>
<feature type="region of interest" description="Disordered" evidence="2">
    <location>
        <begin position="21"/>
        <end position="40"/>
    </location>
</feature>
<dbReference type="GO" id="GO:0016226">
    <property type="term" value="P:iron-sulfur cluster assembly"/>
    <property type="evidence" value="ECO:0007669"/>
    <property type="project" value="TreeGrafter"/>
</dbReference>
<proteinExistence type="inferred from homology"/>
<dbReference type="InterPro" id="IPR036065">
    <property type="entry name" value="BolA-like_sf"/>
</dbReference>
<gene>
    <name evidence="3" type="primary">bolA</name>
    <name evidence="3" type="ORF">BVG79_01454</name>
</gene>
<evidence type="ECO:0000313" key="4">
    <source>
        <dbReference type="Proteomes" id="UP000242447"/>
    </source>
</evidence>
<evidence type="ECO:0000256" key="2">
    <source>
        <dbReference type="SAM" id="MobiDB-lite"/>
    </source>
</evidence>
<dbReference type="AlphaFoldDB" id="A0A1W6P0E9"/>
<accession>A0A1W6P0E9</accession>
<dbReference type="PANTHER" id="PTHR46230:SF7">
    <property type="entry name" value="BOLA-LIKE PROTEIN 1"/>
    <property type="match status" value="1"/>
</dbReference>
<dbReference type="KEGG" id="kro:BVG79_01454"/>
<dbReference type="EMBL" id="CP019937">
    <property type="protein sequence ID" value="ARO14800.1"/>
    <property type="molecule type" value="Genomic_DNA"/>
</dbReference>
<dbReference type="Proteomes" id="UP000242447">
    <property type="component" value="Chromosome"/>
</dbReference>
<keyword evidence="4" id="KW-1185">Reference proteome</keyword>
<dbReference type="PIRSF" id="PIRSF003113">
    <property type="entry name" value="BolA"/>
    <property type="match status" value="1"/>
</dbReference>
<evidence type="ECO:0000256" key="1">
    <source>
        <dbReference type="RuleBase" id="RU003860"/>
    </source>
</evidence>
<dbReference type="Pfam" id="PF01722">
    <property type="entry name" value="BolA"/>
    <property type="match status" value="1"/>
</dbReference>
<dbReference type="InterPro" id="IPR002634">
    <property type="entry name" value="BolA"/>
</dbReference>
<sequence>MKNMTMAEQIRARLTAAFEPQHLNVTDDSERHRGHAGYTEGGESHWIVDMRAESLAPMTRIERHRAIHTALGADIMGKIHALSLNLD</sequence>
<protein>
    <submittedName>
        <fullName evidence="3">BolA family protein</fullName>
    </submittedName>
</protein>
<comment type="similarity">
    <text evidence="1">Belongs to the BolA/IbaG family.</text>
</comment>
<dbReference type="Gene3D" id="3.30.300.90">
    <property type="entry name" value="BolA-like"/>
    <property type="match status" value="1"/>
</dbReference>
<name>A0A1W6P0E9_9RHOB</name>
<dbReference type="STRING" id="92947.BVG79_01454"/>
<reference evidence="3 4" key="1">
    <citation type="submission" date="2017-02" db="EMBL/GenBank/DDBJ databases">
        <title>Ketogulonicigenium robustum SPU B003 Genome sequencing and assembly.</title>
        <authorList>
            <person name="Li Y."/>
            <person name="Liu L."/>
            <person name="Wang C."/>
            <person name="Zhang M."/>
            <person name="Zhang T."/>
            <person name="Zhang Y."/>
        </authorList>
    </citation>
    <scope>NUCLEOTIDE SEQUENCE [LARGE SCALE GENOMIC DNA]</scope>
    <source>
        <strain evidence="3 4">SPU_B003</strain>
    </source>
</reference>
<dbReference type="PANTHER" id="PTHR46230">
    <property type="match status" value="1"/>
</dbReference>
<evidence type="ECO:0000313" key="3">
    <source>
        <dbReference type="EMBL" id="ARO14800.1"/>
    </source>
</evidence>